<feature type="compositionally biased region" description="Basic and acidic residues" evidence="2">
    <location>
        <begin position="328"/>
        <end position="337"/>
    </location>
</feature>
<proteinExistence type="predicted"/>
<dbReference type="PROSITE" id="PS50102">
    <property type="entry name" value="RRM"/>
    <property type="match status" value="1"/>
</dbReference>
<feature type="domain" description="RRM" evidence="3">
    <location>
        <begin position="214"/>
        <end position="290"/>
    </location>
</feature>
<evidence type="ECO:0000259" key="3">
    <source>
        <dbReference type="PROSITE" id="PS50102"/>
    </source>
</evidence>
<dbReference type="SMART" id="SM00360">
    <property type="entry name" value="RRM"/>
    <property type="match status" value="2"/>
</dbReference>
<evidence type="ECO:0000256" key="1">
    <source>
        <dbReference type="PROSITE-ProRule" id="PRU00176"/>
    </source>
</evidence>
<feature type="compositionally biased region" description="Basic residues" evidence="2">
    <location>
        <begin position="601"/>
        <end position="617"/>
    </location>
</feature>
<dbReference type="Pfam" id="PF00076">
    <property type="entry name" value="RRM_1"/>
    <property type="match status" value="2"/>
</dbReference>
<dbReference type="InterPro" id="IPR035979">
    <property type="entry name" value="RBD_domain_sf"/>
</dbReference>
<feature type="region of interest" description="Disordered" evidence="2">
    <location>
        <begin position="321"/>
        <end position="692"/>
    </location>
</feature>
<sequence length="692" mass="79362">MWTLWEDPPLILYGDFRLSASGRWLVRGVAAAIMMNSGGIGVPLGFPLTPTSVIQVTNLSSAVTSEQMRTLFGFLGDIEELRLYPPDNAPLAFSSKVCYIKFRESSSVGVAQHLTNTVFIDRALIVVPCAEGKIPDEAKALSLLAPAPTMTSLIPGGGLLPIPTPPVSSIGIPLSSLGAIPAAALDHNITAIGDIPQPPIMGNVDPSKIDEIRRTVYVGNLNSQTTTADQLLEFFKQVGEVKFVRMAGDETQPTRFAFVEFADQNSVPRALAFNGVVFGDRPLKINHSNNAIVKPPEMTPQAAAKELEEVMKRVREAQSFISAAIEPESGKSSERKGGRSRSHSRSVSRSSSKSRRKRSHSKRRSRSRDRSRSSQKDRRRSRSPVKKRSKSKERQRSRSRSPSREKRKESKERIREKEKIREKDRDKEKEKDRDKDKDRGRERDRDKERGREREREKEKTKDREKDRVKDKEKDREKDRDKDREKEKEKGKDKEEKEEKDKTEDLEREGEKVRERETKKEGDREKDDKEQAKIKEEDREKDQEREKEGEKTSEKEREKDKEVEKAKDKDKERGREKEREREEKRKKEKRSRTPPGSYSSSRRSRSSSRDRRKRKSRSPSKSPRPSKITKRKSSRSPSPRRRYAGDKDLGKENQNSEIDKPEENAAVEEEIRLQQNGNCQPNEENISVKTEEV</sequence>
<dbReference type="Proteomes" id="UP000826234">
    <property type="component" value="Unassembled WGS sequence"/>
</dbReference>
<evidence type="ECO:0000313" key="5">
    <source>
        <dbReference type="Proteomes" id="UP000826234"/>
    </source>
</evidence>
<dbReference type="PANTHER" id="PTHR32343">
    <property type="entry name" value="SERINE/ARGININE-RICH SPLICING FACTOR"/>
    <property type="match status" value="1"/>
</dbReference>
<dbReference type="Gene3D" id="3.30.70.330">
    <property type="match status" value="2"/>
</dbReference>
<name>A0ABQ7TEP3_PHRPL</name>
<gene>
    <name evidence="4" type="ORF">JD844_008608</name>
</gene>
<evidence type="ECO:0000313" key="4">
    <source>
        <dbReference type="EMBL" id="KAH0627979.1"/>
    </source>
</evidence>
<evidence type="ECO:0000256" key="2">
    <source>
        <dbReference type="SAM" id="MobiDB-lite"/>
    </source>
</evidence>
<dbReference type="CDD" id="cd12260">
    <property type="entry name" value="RRM2_SREK1"/>
    <property type="match status" value="1"/>
</dbReference>
<dbReference type="SUPFAM" id="SSF54928">
    <property type="entry name" value="RNA-binding domain, RBD"/>
    <property type="match status" value="2"/>
</dbReference>
<feature type="compositionally biased region" description="Polar residues" evidence="2">
    <location>
        <begin position="672"/>
        <end position="692"/>
    </location>
</feature>
<feature type="compositionally biased region" description="Basic residues" evidence="2">
    <location>
        <begin position="338"/>
        <end position="367"/>
    </location>
</feature>
<feature type="compositionally biased region" description="Basic and acidic residues" evidence="2">
    <location>
        <begin position="392"/>
        <end position="584"/>
    </location>
</feature>
<dbReference type="InterPro" id="IPR034192">
    <property type="entry name" value="SREK1_RRM2"/>
</dbReference>
<dbReference type="CDD" id="cd12519">
    <property type="entry name" value="RRM1_SREK1"/>
    <property type="match status" value="1"/>
</dbReference>
<accession>A0ABQ7TEP3</accession>
<dbReference type="InterPro" id="IPR012677">
    <property type="entry name" value="Nucleotide-bd_a/b_plait_sf"/>
</dbReference>
<feature type="compositionally biased region" description="Basic residues" evidence="2">
    <location>
        <begin position="377"/>
        <end position="391"/>
    </location>
</feature>
<protein>
    <recommendedName>
        <fullName evidence="3">RRM domain-containing protein</fullName>
    </recommendedName>
</protein>
<keyword evidence="5" id="KW-1185">Reference proteome</keyword>
<dbReference type="InterPro" id="IPR000504">
    <property type="entry name" value="RRM_dom"/>
</dbReference>
<feature type="compositionally biased region" description="Basic residues" evidence="2">
    <location>
        <begin position="626"/>
        <end position="641"/>
    </location>
</feature>
<organism evidence="4 5">
    <name type="scientific">Phrynosoma platyrhinos</name>
    <name type="common">Desert horned lizard</name>
    <dbReference type="NCBI Taxonomy" id="52577"/>
    <lineage>
        <taxon>Eukaryota</taxon>
        <taxon>Metazoa</taxon>
        <taxon>Chordata</taxon>
        <taxon>Craniata</taxon>
        <taxon>Vertebrata</taxon>
        <taxon>Euteleostomi</taxon>
        <taxon>Lepidosauria</taxon>
        <taxon>Squamata</taxon>
        <taxon>Bifurcata</taxon>
        <taxon>Unidentata</taxon>
        <taxon>Episquamata</taxon>
        <taxon>Toxicofera</taxon>
        <taxon>Iguania</taxon>
        <taxon>Phrynosomatidae</taxon>
        <taxon>Phrynosomatinae</taxon>
        <taxon>Phrynosoma</taxon>
    </lineage>
</organism>
<dbReference type="EMBL" id="JAIPUX010000439">
    <property type="protein sequence ID" value="KAH0627979.1"/>
    <property type="molecule type" value="Genomic_DNA"/>
</dbReference>
<keyword evidence="1" id="KW-0694">RNA-binding</keyword>
<dbReference type="PANTHER" id="PTHR32343:SF71">
    <property type="entry name" value="SPLICING REGULATORY GLUTAMIC ACID AND LYSINE RICH PROTEIN 1"/>
    <property type="match status" value="1"/>
</dbReference>
<comment type="caution">
    <text evidence="4">The sequence shown here is derived from an EMBL/GenBank/DDBJ whole genome shotgun (WGS) entry which is preliminary data.</text>
</comment>
<reference evidence="4 5" key="1">
    <citation type="journal article" date="2022" name="Gigascience">
        <title>A chromosome-level genome assembly and annotation of the desert horned lizard, Phrynosoma platyrhinos, provides insight into chromosomal rearrangements among reptiles.</title>
        <authorList>
            <person name="Koochekian N."/>
            <person name="Ascanio A."/>
            <person name="Farleigh K."/>
            <person name="Card D.C."/>
            <person name="Schield D.R."/>
            <person name="Castoe T.A."/>
            <person name="Jezkova T."/>
        </authorList>
    </citation>
    <scope>NUCLEOTIDE SEQUENCE [LARGE SCALE GENOMIC DNA]</scope>
    <source>
        <strain evidence="4">NK-2021</strain>
    </source>
</reference>